<name>A0A2H4UEI5_9ENTR</name>
<geneLocation type="plasmid" evidence="1">
    <name>unnamed</name>
</geneLocation>
<reference evidence="1" key="1">
    <citation type="submission" date="2017-09" db="EMBL/GenBank/DDBJ databases">
        <title>Bacteria from fildes peninsula of king george island (maritime Antarctica), carry class 1 integrons and antibiotic resistance cassettes in conjugative plasmids.</title>
        <authorList>
            <person name="Antelo V.B."/>
            <person name="Batista S.B."/>
            <person name="Guerout A.M."/>
            <person name="Mazel D."/>
            <person name="Romero V."/>
            <person name="Sotelo Silveira J."/>
        </authorList>
    </citation>
    <scope>NUCLEOTIDE SEQUENCE</scope>
    <source>
        <strain evidence="1">HP19</strain>
        <plasmid evidence="1">unnamed</plasmid>
    </source>
</reference>
<accession>A0A2H4UEI5</accession>
<protein>
    <submittedName>
        <fullName evidence="1">Uncharacterized protein</fullName>
    </submittedName>
</protein>
<organism evidence="1">
    <name type="scientific">Enterobacter sp. HP19</name>
    <dbReference type="NCBI Taxonomy" id="1811975"/>
    <lineage>
        <taxon>Bacteria</taxon>
        <taxon>Pseudomonadati</taxon>
        <taxon>Pseudomonadota</taxon>
        <taxon>Gammaproteobacteria</taxon>
        <taxon>Enterobacterales</taxon>
        <taxon>Enterobacteriaceae</taxon>
        <taxon>Enterobacter</taxon>
    </lineage>
</organism>
<dbReference type="AlphaFoldDB" id="A0A2H4UEI5"/>
<sequence>MVVDNRIFRRQEVEKDPHQLKYPQRHLEENQQYKLKSPKGLFYCNQNCNYD</sequence>
<keyword evidence="1" id="KW-0614">Plasmid</keyword>
<proteinExistence type="predicted"/>
<evidence type="ECO:0000313" key="1">
    <source>
        <dbReference type="EMBL" id="ATZ71614.1"/>
    </source>
</evidence>
<dbReference type="EMBL" id="MF957314">
    <property type="protein sequence ID" value="ATZ71614.1"/>
    <property type="molecule type" value="Genomic_DNA"/>
</dbReference>